<proteinExistence type="predicted"/>
<evidence type="ECO:0000256" key="3">
    <source>
        <dbReference type="ARBA" id="ARBA00023004"/>
    </source>
</evidence>
<dbReference type="SUPFAM" id="SSF53335">
    <property type="entry name" value="S-adenosyl-L-methionine-dependent methyltransferases"/>
    <property type="match status" value="1"/>
</dbReference>
<dbReference type="InterPro" id="IPR029063">
    <property type="entry name" value="SAM-dependent_MTases_sf"/>
</dbReference>
<dbReference type="InterPro" id="IPR058240">
    <property type="entry name" value="rSAM_sf"/>
</dbReference>
<organism evidence="6 7">
    <name type="scientific">Clostridium porci</name>
    <dbReference type="NCBI Taxonomy" id="2605778"/>
    <lineage>
        <taxon>Bacteria</taxon>
        <taxon>Bacillati</taxon>
        <taxon>Bacillota</taxon>
        <taxon>Clostridia</taxon>
        <taxon>Eubacteriales</taxon>
        <taxon>Clostridiaceae</taxon>
        <taxon>Clostridium</taxon>
    </lineage>
</organism>
<sequence length="421" mass="49151">MKWTSKGRQFDEIGKKIKNKKNIYIYGAGDNGKYVLKRLEFLNCMGRMDEKKSIRGGFIDVDENKQKCGYLGYRVYSLEEIKKIDREELIIVIAVSNINKTNVVKKLVVNGFIEGEDFFDFQDFIDVYLPIYAAYKFNKVYHRGICLIPTRKCPLNCQHCLNFIPYVEKPSEDKIEAVKKDLDRLFAVIDCLGILSVVGGEIFFYSQYKELFRYIGEKYRKQIVVLSVTTSAVLVPDDETFLLFKEYGFTLHISDYRSALPGIETNYKKFIEKLEEFQVEYVLFENHEWLNLDVFREKDMLVTEKERIEHFDACGIPWSYYSDGKLWQCNWAGFAVMAGAKSGCDTDYYDLRSCTTEIEREDEGKTFLFQKEKCKELMEFGLGYSELGYVEMCSKCNGYSTINNHFVPPAVQIPRKTKLVR</sequence>
<dbReference type="InterPro" id="IPR007197">
    <property type="entry name" value="rSAM"/>
</dbReference>
<dbReference type="InterPro" id="IPR013785">
    <property type="entry name" value="Aldolase_TIM"/>
</dbReference>
<evidence type="ECO:0000259" key="5">
    <source>
        <dbReference type="Pfam" id="PF04055"/>
    </source>
</evidence>
<evidence type="ECO:0000256" key="4">
    <source>
        <dbReference type="ARBA" id="ARBA00023014"/>
    </source>
</evidence>
<dbReference type="GO" id="GO:0051536">
    <property type="term" value="F:iron-sulfur cluster binding"/>
    <property type="evidence" value="ECO:0007669"/>
    <property type="project" value="UniProtKB-KW"/>
</dbReference>
<keyword evidence="2" id="KW-0479">Metal-binding</keyword>
<keyword evidence="3" id="KW-0408">Iron</keyword>
<feature type="domain" description="Radical SAM core" evidence="5">
    <location>
        <begin position="148"/>
        <end position="253"/>
    </location>
</feature>
<dbReference type="GO" id="GO:0003824">
    <property type="term" value="F:catalytic activity"/>
    <property type="evidence" value="ECO:0007669"/>
    <property type="project" value="InterPro"/>
</dbReference>
<dbReference type="AlphaFoldDB" id="A0A7X2NI18"/>
<accession>A0A7X2NI18</accession>
<dbReference type="EMBL" id="VUMD01000001">
    <property type="protein sequence ID" value="MSS35105.1"/>
    <property type="molecule type" value="Genomic_DNA"/>
</dbReference>
<evidence type="ECO:0000313" key="6">
    <source>
        <dbReference type="EMBL" id="MSS35105.1"/>
    </source>
</evidence>
<dbReference type="Pfam" id="PF04055">
    <property type="entry name" value="Radical_SAM"/>
    <property type="match status" value="1"/>
</dbReference>
<reference evidence="6 7" key="1">
    <citation type="submission" date="2019-08" db="EMBL/GenBank/DDBJ databases">
        <title>In-depth cultivation of the pig gut microbiome towards novel bacterial diversity and tailored functional studies.</title>
        <authorList>
            <person name="Wylensek D."/>
            <person name="Hitch T.C.A."/>
            <person name="Clavel T."/>
        </authorList>
    </citation>
    <scope>NUCLEOTIDE SEQUENCE [LARGE SCALE GENOMIC DNA]</scope>
    <source>
        <strain evidence="6 7">WCA-389-WT-23D1</strain>
    </source>
</reference>
<evidence type="ECO:0000256" key="1">
    <source>
        <dbReference type="ARBA" id="ARBA00022691"/>
    </source>
</evidence>
<dbReference type="Gene3D" id="3.40.50.720">
    <property type="entry name" value="NAD(P)-binding Rossmann-like Domain"/>
    <property type="match status" value="1"/>
</dbReference>
<dbReference type="Gene3D" id="3.20.20.70">
    <property type="entry name" value="Aldolase class I"/>
    <property type="match status" value="1"/>
</dbReference>
<protein>
    <submittedName>
        <fullName evidence="6">Radical SAM protein</fullName>
    </submittedName>
</protein>
<name>A0A7X2NI18_9CLOT</name>
<dbReference type="RefSeq" id="WP_154470522.1">
    <property type="nucleotide sequence ID" value="NZ_VUMD01000001.1"/>
</dbReference>
<evidence type="ECO:0000313" key="7">
    <source>
        <dbReference type="Proteomes" id="UP000429958"/>
    </source>
</evidence>
<comment type="caution">
    <text evidence="6">The sequence shown here is derived from an EMBL/GenBank/DDBJ whole genome shotgun (WGS) entry which is preliminary data.</text>
</comment>
<dbReference type="SFLD" id="SFLDS00029">
    <property type="entry name" value="Radical_SAM"/>
    <property type="match status" value="1"/>
</dbReference>
<keyword evidence="4" id="KW-0411">Iron-sulfur</keyword>
<dbReference type="GO" id="GO:0046872">
    <property type="term" value="F:metal ion binding"/>
    <property type="evidence" value="ECO:0007669"/>
    <property type="project" value="UniProtKB-KW"/>
</dbReference>
<evidence type="ECO:0000256" key="2">
    <source>
        <dbReference type="ARBA" id="ARBA00022723"/>
    </source>
</evidence>
<dbReference type="SUPFAM" id="SSF102114">
    <property type="entry name" value="Radical SAM enzymes"/>
    <property type="match status" value="1"/>
</dbReference>
<keyword evidence="7" id="KW-1185">Reference proteome</keyword>
<dbReference type="CDD" id="cd01335">
    <property type="entry name" value="Radical_SAM"/>
    <property type="match status" value="1"/>
</dbReference>
<gene>
    <name evidence="6" type="ORF">FYJ39_00560</name>
</gene>
<dbReference type="Proteomes" id="UP000429958">
    <property type="component" value="Unassembled WGS sequence"/>
</dbReference>
<keyword evidence="1" id="KW-0949">S-adenosyl-L-methionine</keyword>